<evidence type="ECO:0000256" key="4">
    <source>
        <dbReference type="ARBA" id="ARBA00023136"/>
    </source>
</evidence>
<dbReference type="EMBL" id="CAJNJA010015919">
    <property type="protein sequence ID" value="CAE7370652.1"/>
    <property type="molecule type" value="Genomic_DNA"/>
</dbReference>
<feature type="domain" description="Ion transport" evidence="6">
    <location>
        <begin position="151"/>
        <end position="252"/>
    </location>
</feature>
<feature type="region of interest" description="Disordered" evidence="5">
    <location>
        <begin position="55"/>
        <end position="86"/>
    </location>
</feature>
<sequence length="267" mass="29941">MSHLIASSFVGSWARSVHIPVEENFDKLLEKLYASHVAEIQDLRHQMDLLRAERRSGSASATLTASTPADGDDLNESVEDEDAIEEGEANGAAEDIDYSAIGASQSTAKHWKLGKKRAHSKKSARRSNSLQWEGKIRPLARPFLQKIVEHPATDLCMSVLILCNALVFAFEAQYRGLKLSEALGFSDEPMNDLWPGAVDVFYALEMTFGIIFTVEVSFRFFAHGFSFFWEAWNVLDFFVISVWLLEKLVTNLPVNSHSVFMVTFFGL</sequence>
<gene>
    <name evidence="7" type="ORF">SNEC2469_LOCUS9956</name>
</gene>
<dbReference type="SUPFAM" id="SSF81324">
    <property type="entry name" value="Voltage-gated potassium channels"/>
    <property type="match status" value="1"/>
</dbReference>
<dbReference type="InterPro" id="IPR027359">
    <property type="entry name" value="Volt_channel_dom_sf"/>
</dbReference>
<dbReference type="PANTHER" id="PTHR10037:SF62">
    <property type="entry name" value="SODIUM CHANNEL PROTEIN 60E"/>
    <property type="match status" value="1"/>
</dbReference>
<evidence type="ECO:0000313" key="7">
    <source>
        <dbReference type="EMBL" id="CAE7370652.1"/>
    </source>
</evidence>
<evidence type="ECO:0000256" key="2">
    <source>
        <dbReference type="ARBA" id="ARBA00022692"/>
    </source>
</evidence>
<dbReference type="InterPro" id="IPR005821">
    <property type="entry name" value="Ion_trans_dom"/>
</dbReference>
<dbReference type="OrthoDB" id="423894at2759"/>
<keyword evidence="8" id="KW-1185">Reference proteome</keyword>
<comment type="subcellular location">
    <subcellularLocation>
        <location evidence="1">Membrane</location>
        <topology evidence="1">Multi-pass membrane protein</topology>
    </subcellularLocation>
</comment>
<protein>
    <recommendedName>
        <fullName evidence="6">Ion transport domain-containing protein</fullName>
    </recommendedName>
</protein>
<organism evidence="7 8">
    <name type="scientific">Symbiodinium necroappetens</name>
    <dbReference type="NCBI Taxonomy" id="1628268"/>
    <lineage>
        <taxon>Eukaryota</taxon>
        <taxon>Sar</taxon>
        <taxon>Alveolata</taxon>
        <taxon>Dinophyceae</taxon>
        <taxon>Suessiales</taxon>
        <taxon>Symbiodiniaceae</taxon>
        <taxon>Symbiodinium</taxon>
    </lineage>
</organism>
<name>A0A812PQ68_9DINO</name>
<evidence type="ECO:0000313" key="8">
    <source>
        <dbReference type="Proteomes" id="UP000601435"/>
    </source>
</evidence>
<reference evidence="7" key="1">
    <citation type="submission" date="2021-02" db="EMBL/GenBank/DDBJ databases">
        <authorList>
            <person name="Dougan E. K."/>
            <person name="Rhodes N."/>
            <person name="Thang M."/>
            <person name="Chan C."/>
        </authorList>
    </citation>
    <scope>NUCLEOTIDE SEQUENCE</scope>
</reference>
<dbReference type="Gene3D" id="1.20.120.350">
    <property type="entry name" value="Voltage-gated potassium channels. Chain C"/>
    <property type="match status" value="1"/>
</dbReference>
<dbReference type="GO" id="GO:0005248">
    <property type="term" value="F:voltage-gated sodium channel activity"/>
    <property type="evidence" value="ECO:0007669"/>
    <property type="project" value="TreeGrafter"/>
</dbReference>
<keyword evidence="2" id="KW-0812">Transmembrane</keyword>
<accession>A0A812PQ68</accession>
<dbReference type="AlphaFoldDB" id="A0A812PQ68"/>
<dbReference type="PANTHER" id="PTHR10037">
    <property type="entry name" value="VOLTAGE-GATED CATION CHANNEL CALCIUM AND SODIUM"/>
    <property type="match status" value="1"/>
</dbReference>
<keyword evidence="4" id="KW-0472">Membrane</keyword>
<dbReference type="Pfam" id="PF00520">
    <property type="entry name" value="Ion_trans"/>
    <property type="match status" value="1"/>
</dbReference>
<dbReference type="Proteomes" id="UP000601435">
    <property type="component" value="Unassembled WGS sequence"/>
</dbReference>
<evidence type="ECO:0000259" key="6">
    <source>
        <dbReference type="Pfam" id="PF00520"/>
    </source>
</evidence>
<comment type="caution">
    <text evidence="7">The sequence shown here is derived from an EMBL/GenBank/DDBJ whole genome shotgun (WGS) entry which is preliminary data.</text>
</comment>
<proteinExistence type="predicted"/>
<dbReference type="InterPro" id="IPR043203">
    <property type="entry name" value="VGCC_Ca_Na"/>
</dbReference>
<dbReference type="GO" id="GO:0001518">
    <property type="term" value="C:voltage-gated sodium channel complex"/>
    <property type="evidence" value="ECO:0007669"/>
    <property type="project" value="TreeGrafter"/>
</dbReference>
<feature type="compositionally biased region" description="Low complexity" evidence="5">
    <location>
        <begin position="58"/>
        <end position="67"/>
    </location>
</feature>
<evidence type="ECO:0000256" key="1">
    <source>
        <dbReference type="ARBA" id="ARBA00004141"/>
    </source>
</evidence>
<keyword evidence="3" id="KW-1133">Transmembrane helix</keyword>
<feature type="compositionally biased region" description="Acidic residues" evidence="5">
    <location>
        <begin position="70"/>
        <end position="86"/>
    </location>
</feature>
<evidence type="ECO:0000256" key="5">
    <source>
        <dbReference type="SAM" id="MobiDB-lite"/>
    </source>
</evidence>
<evidence type="ECO:0000256" key="3">
    <source>
        <dbReference type="ARBA" id="ARBA00022989"/>
    </source>
</evidence>